<reference evidence="1 2" key="1">
    <citation type="submission" date="2023-10" db="EMBL/GenBank/DDBJ databases">
        <title>Chromosome-scale genome assembly provides insights into flower coloration mechanisms of Canna indica.</title>
        <authorList>
            <person name="Li C."/>
        </authorList>
    </citation>
    <scope>NUCLEOTIDE SEQUENCE [LARGE SCALE GENOMIC DNA]</scope>
    <source>
        <tissue evidence="1">Flower</tissue>
    </source>
</reference>
<evidence type="ECO:0000313" key="1">
    <source>
        <dbReference type="EMBL" id="WOL00751.1"/>
    </source>
</evidence>
<dbReference type="Pfam" id="PF07911">
    <property type="entry name" value="DUF1677"/>
    <property type="match status" value="1"/>
</dbReference>
<gene>
    <name evidence="1" type="ORF">Cni_G09464</name>
</gene>
<dbReference type="AlphaFoldDB" id="A0AAQ3Q8X0"/>
<proteinExistence type="predicted"/>
<name>A0AAQ3Q8X0_9LILI</name>
<evidence type="ECO:0000313" key="2">
    <source>
        <dbReference type="Proteomes" id="UP001327560"/>
    </source>
</evidence>
<protein>
    <submittedName>
        <fullName evidence="1">Uncharacterized protein</fullName>
    </submittedName>
</protein>
<sequence length="139" mass="15544">MVVKDHGNETEKVECECCGMSEECTPTYINGVKEFFFGRWVCGICSEAVKEDVKQRPAVPMEEALQTHMALCKSFKSNRVNPQLSLASAMRDIARKSLEHRRTSDDDFFAASNMVSRTASCGSRRVAPAGVKIRRSSFQ</sequence>
<organism evidence="1 2">
    <name type="scientific">Canna indica</name>
    <name type="common">Indian-shot</name>
    <dbReference type="NCBI Taxonomy" id="4628"/>
    <lineage>
        <taxon>Eukaryota</taxon>
        <taxon>Viridiplantae</taxon>
        <taxon>Streptophyta</taxon>
        <taxon>Embryophyta</taxon>
        <taxon>Tracheophyta</taxon>
        <taxon>Spermatophyta</taxon>
        <taxon>Magnoliopsida</taxon>
        <taxon>Liliopsida</taxon>
        <taxon>Zingiberales</taxon>
        <taxon>Cannaceae</taxon>
        <taxon>Canna</taxon>
    </lineage>
</organism>
<keyword evidence="2" id="KW-1185">Reference proteome</keyword>
<dbReference type="InterPro" id="IPR012876">
    <property type="entry name" value="DUF1677_pln"/>
</dbReference>
<accession>A0AAQ3Q8X0</accession>
<dbReference type="PANTHER" id="PTHR33108:SF14">
    <property type="entry name" value="OS01G0745000 PROTEIN"/>
    <property type="match status" value="1"/>
</dbReference>
<dbReference type="PANTHER" id="PTHR33108">
    <property type="entry name" value="OS01G0745000 PROTEIN"/>
    <property type="match status" value="1"/>
</dbReference>
<dbReference type="EMBL" id="CP136892">
    <property type="protein sequence ID" value="WOL00751.1"/>
    <property type="molecule type" value="Genomic_DNA"/>
</dbReference>
<dbReference type="Proteomes" id="UP001327560">
    <property type="component" value="Chromosome 3"/>
</dbReference>